<keyword evidence="2" id="KW-1185">Reference proteome</keyword>
<organism evidence="1 2">
    <name type="scientific">Trifolium medium</name>
    <dbReference type="NCBI Taxonomy" id="97028"/>
    <lineage>
        <taxon>Eukaryota</taxon>
        <taxon>Viridiplantae</taxon>
        <taxon>Streptophyta</taxon>
        <taxon>Embryophyta</taxon>
        <taxon>Tracheophyta</taxon>
        <taxon>Spermatophyta</taxon>
        <taxon>Magnoliopsida</taxon>
        <taxon>eudicotyledons</taxon>
        <taxon>Gunneridae</taxon>
        <taxon>Pentapetalae</taxon>
        <taxon>rosids</taxon>
        <taxon>fabids</taxon>
        <taxon>Fabales</taxon>
        <taxon>Fabaceae</taxon>
        <taxon>Papilionoideae</taxon>
        <taxon>50 kb inversion clade</taxon>
        <taxon>NPAAA clade</taxon>
        <taxon>Hologalegina</taxon>
        <taxon>IRL clade</taxon>
        <taxon>Trifolieae</taxon>
        <taxon>Trifolium</taxon>
    </lineage>
</organism>
<protein>
    <submittedName>
        <fullName evidence="1">Uncharacterized protein</fullName>
    </submittedName>
</protein>
<sequence length="34" mass="3922">MDIEDKAHDVCCSIRCVASWLDVVENKKKKKLSE</sequence>
<accession>A0A392V6P2</accession>
<dbReference type="EMBL" id="LXQA011059808">
    <property type="protein sequence ID" value="MCI83132.1"/>
    <property type="molecule type" value="Genomic_DNA"/>
</dbReference>
<name>A0A392V6P2_9FABA</name>
<evidence type="ECO:0000313" key="2">
    <source>
        <dbReference type="Proteomes" id="UP000265520"/>
    </source>
</evidence>
<dbReference type="AlphaFoldDB" id="A0A392V6P2"/>
<proteinExistence type="predicted"/>
<dbReference type="Proteomes" id="UP000265520">
    <property type="component" value="Unassembled WGS sequence"/>
</dbReference>
<comment type="caution">
    <text evidence="1">The sequence shown here is derived from an EMBL/GenBank/DDBJ whole genome shotgun (WGS) entry which is preliminary data.</text>
</comment>
<reference evidence="1 2" key="1">
    <citation type="journal article" date="2018" name="Front. Plant Sci.">
        <title>Red Clover (Trifolium pratense) and Zigzag Clover (T. medium) - A Picture of Genomic Similarities and Differences.</title>
        <authorList>
            <person name="Dluhosova J."/>
            <person name="Istvanek J."/>
            <person name="Nedelnik J."/>
            <person name="Repkova J."/>
        </authorList>
    </citation>
    <scope>NUCLEOTIDE SEQUENCE [LARGE SCALE GENOMIC DNA]</scope>
    <source>
        <strain evidence="2">cv. 10/8</strain>
        <tissue evidence="1">Leaf</tissue>
    </source>
</reference>
<feature type="non-terminal residue" evidence="1">
    <location>
        <position position="34"/>
    </location>
</feature>
<evidence type="ECO:0000313" key="1">
    <source>
        <dbReference type="EMBL" id="MCI83132.1"/>
    </source>
</evidence>